<dbReference type="Pfam" id="PF00005">
    <property type="entry name" value="ABC_tran"/>
    <property type="match status" value="1"/>
</dbReference>
<dbReference type="InterPro" id="IPR036640">
    <property type="entry name" value="ABC1_TM_sf"/>
</dbReference>
<gene>
    <name evidence="12" type="ORF">ACFQ2T_09930</name>
</gene>
<dbReference type="InterPro" id="IPR003439">
    <property type="entry name" value="ABC_transporter-like_ATP-bd"/>
</dbReference>
<dbReference type="SMART" id="SM00382">
    <property type="entry name" value="AAA"/>
    <property type="match status" value="1"/>
</dbReference>
<evidence type="ECO:0000256" key="6">
    <source>
        <dbReference type="ARBA" id="ARBA00022989"/>
    </source>
</evidence>
<dbReference type="InterPro" id="IPR027417">
    <property type="entry name" value="P-loop_NTPase"/>
</dbReference>
<evidence type="ECO:0000256" key="3">
    <source>
        <dbReference type="ARBA" id="ARBA00022692"/>
    </source>
</evidence>
<feature type="transmembrane region" description="Helical" evidence="8">
    <location>
        <begin position="285"/>
        <end position="304"/>
    </location>
</feature>
<feature type="domain" description="Peptidase C39" evidence="11">
    <location>
        <begin position="20"/>
        <end position="139"/>
    </location>
</feature>
<evidence type="ECO:0000313" key="13">
    <source>
        <dbReference type="Proteomes" id="UP001597206"/>
    </source>
</evidence>
<accession>A0ABW3PH68</accession>
<evidence type="ECO:0000256" key="1">
    <source>
        <dbReference type="ARBA" id="ARBA00004651"/>
    </source>
</evidence>
<dbReference type="EMBL" id="JBHTLN010000001">
    <property type="protein sequence ID" value="MFD1122821.1"/>
    <property type="molecule type" value="Genomic_DNA"/>
</dbReference>
<dbReference type="Gene3D" id="3.90.70.10">
    <property type="entry name" value="Cysteine proteinases"/>
    <property type="match status" value="1"/>
</dbReference>
<dbReference type="PROSITE" id="PS50893">
    <property type="entry name" value="ABC_TRANSPORTER_2"/>
    <property type="match status" value="1"/>
</dbReference>
<name>A0ABW3PH68_9PROT</name>
<comment type="subcellular location">
    <subcellularLocation>
        <location evidence="1">Cell membrane</location>
        <topology evidence="1">Multi-pass membrane protein</topology>
    </subcellularLocation>
</comment>
<dbReference type="PROSITE" id="PS50990">
    <property type="entry name" value="PEPTIDASE_C39"/>
    <property type="match status" value="1"/>
</dbReference>
<keyword evidence="2" id="KW-1003">Cell membrane</keyword>
<dbReference type="PROSITE" id="PS50929">
    <property type="entry name" value="ABC_TM1F"/>
    <property type="match status" value="1"/>
</dbReference>
<dbReference type="Proteomes" id="UP001597206">
    <property type="component" value="Unassembled WGS sequence"/>
</dbReference>
<comment type="caution">
    <text evidence="12">The sequence shown here is derived from an EMBL/GenBank/DDBJ whole genome shotgun (WGS) entry which is preliminary data.</text>
</comment>
<dbReference type="CDD" id="cd03246">
    <property type="entry name" value="ABCC_Protease_Secretion"/>
    <property type="match status" value="1"/>
</dbReference>
<dbReference type="CDD" id="cd18567">
    <property type="entry name" value="ABC_6TM_CvaB_RaxB_like"/>
    <property type="match status" value="1"/>
</dbReference>
<dbReference type="InterPro" id="IPR017871">
    <property type="entry name" value="ABC_transporter-like_CS"/>
</dbReference>
<dbReference type="RefSeq" id="WP_379033827.1">
    <property type="nucleotide sequence ID" value="NZ_JBHTLN010000001.1"/>
</dbReference>
<dbReference type="Gene3D" id="1.20.1560.10">
    <property type="entry name" value="ABC transporter type 1, transmembrane domain"/>
    <property type="match status" value="1"/>
</dbReference>
<evidence type="ECO:0000256" key="7">
    <source>
        <dbReference type="ARBA" id="ARBA00023136"/>
    </source>
</evidence>
<dbReference type="PANTHER" id="PTHR24221">
    <property type="entry name" value="ATP-BINDING CASSETTE SUB-FAMILY B"/>
    <property type="match status" value="1"/>
</dbReference>
<dbReference type="SUPFAM" id="SSF52540">
    <property type="entry name" value="P-loop containing nucleoside triphosphate hydrolases"/>
    <property type="match status" value="1"/>
</dbReference>
<feature type="transmembrane region" description="Helical" evidence="8">
    <location>
        <begin position="206"/>
        <end position="231"/>
    </location>
</feature>
<keyword evidence="13" id="KW-1185">Reference proteome</keyword>
<dbReference type="InterPro" id="IPR039421">
    <property type="entry name" value="Type_1_exporter"/>
</dbReference>
<dbReference type="SUPFAM" id="SSF90123">
    <property type="entry name" value="ABC transporter transmembrane region"/>
    <property type="match status" value="1"/>
</dbReference>
<reference evidence="13" key="1">
    <citation type="journal article" date="2019" name="Int. J. Syst. Evol. Microbiol.">
        <title>The Global Catalogue of Microorganisms (GCM) 10K type strain sequencing project: providing services to taxonomists for standard genome sequencing and annotation.</title>
        <authorList>
            <consortium name="The Broad Institute Genomics Platform"/>
            <consortium name="The Broad Institute Genome Sequencing Center for Infectious Disease"/>
            <person name="Wu L."/>
            <person name="Ma J."/>
        </authorList>
    </citation>
    <scope>NUCLEOTIDE SEQUENCE [LARGE SCALE GENOMIC DNA]</scope>
    <source>
        <strain evidence="13">CCUG 58411</strain>
    </source>
</reference>
<evidence type="ECO:0000256" key="2">
    <source>
        <dbReference type="ARBA" id="ARBA00022475"/>
    </source>
</evidence>
<dbReference type="InterPro" id="IPR011527">
    <property type="entry name" value="ABC1_TM_dom"/>
</dbReference>
<feature type="transmembrane region" description="Helical" evidence="8">
    <location>
        <begin position="165"/>
        <end position="186"/>
    </location>
</feature>
<dbReference type="Pfam" id="PF03412">
    <property type="entry name" value="Peptidase_C39"/>
    <property type="match status" value="1"/>
</dbReference>
<dbReference type="InterPro" id="IPR033838">
    <property type="entry name" value="CvaB_peptidase"/>
</dbReference>
<feature type="domain" description="ABC transporter" evidence="9">
    <location>
        <begin position="488"/>
        <end position="706"/>
    </location>
</feature>
<feature type="domain" description="ABC transmembrane type-1" evidence="10">
    <location>
        <begin position="173"/>
        <end position="452"/>
    </location>
</feature>
<dbReference type="InterPro" id="IPR005074">
    <property type="entry name" value="Peptidase_C39"/>
</dbReference>
<dbReference type="Gene3D" id="3.40.50.300">
    <property type="entry name" value="P-loop containing nucleotide triphosphate hydrolases"/>
    <property type="match status" value="1"/>
</dbReference>
<dbReference type="Pfam" id="PF00664">
    <property type="entry name" value="ABC_membrane"/>
    <property type="match status" value="1"/>
</dbReference>
<proteinExistence type="predicted"/>
<dbReference type="PANTHER" id="PTHR24221:SF606">
    <property type="entry name" value="COLICIN V SECRETION-PROCESSING ATP-BINDING PROTEIN"/>
    <property type="match status" value="1"/>
</dbReference>
<evidence type="ECO:0000313" key="12">
    <source>
        <dbReference type="EMBL" id="MFD1122821.1"/>
    </source>
</evidence>
<feature type="transmembrane region" description="Helical" evidence="8">
    <location>
        <begin position="310"/>
        <end position="327"/>
    </location>
</feature>
<evidence type="ECO:0000256" key="4">
    <source>
        <dbReference type="ARBA" id="ARBA00022741"/>
    </source>
</evidence>
<keyword evidence="3 8" id="KW-0812">Transmembrane</keyword>
<evidence type="ECO:0000256" key="5">
    <source>
        <dbReference type="ARBA" id="ARBA00022840"/>
    </source>
</evidence>
<evidence type="ECO:0000259" key="10">
    <source>
        <dbReference type="PROSITE" id="PS50929"/>
    </source>
</evidence>
<keyword evidence="6 8" id="KW-1133">Transmembrane helix</keyword>
<organism evidence="12 13">
    <name type="scientific">Methylophilus flavus</name>
    <dbReference type="NCBI Taxonomy" id="640084"/>
    <lineage>
        <taxon>Bacteria</taxon>
        <taxon>Pseudomonadati</taxon>
        <taxon>Pseudomonadota</taxon>
        <taxon>Betaproteobacteria</taxon>
        <taxon>Nitrosomonadales</taxon>
        <taxon>Methylophilaceae</taxon>
        <taxon>Methylophilus</taxon>
    </lineage>
</organism>
<keyword evidence="7 8" id="KW-0472">Membrane</keyword>
<dbReference type="InterPro" id="IPR003593">
    <property type="entry name" value="AAA+_ATPase"/>
</dbReference>
<dbReference type="CDD" id="cd02419">
    <property type="entry name" value="Peptidase_C39C"/>
    <property type="match status" value="1"/>
</dbReference>
<dbReference type="PROSITE" id="PS00211">
    <property type="entry name" value="ABC_TRANSPORTER_1"/>
    <property type="match status" value="1"/>
</dbReference>
<keyword evidence="4" id="KW-0547">Nucleotide-binding</keyword>
<evidence type="ECO:0000259" key="11">
    <source>
        <dbReference type="PROSITE" id="PS50990"/>
    </source>
</evidence>
<protein>
    <submittedName>
        <fullName evidence="12">Peptidase domain-containing ABC transporter</fullName>
    </submittedName>
</protein>
<evidence type="ECO:0000256" key="8">
    <source>
        <dbReference type="SAM" id="Phobius"/>
    </source>
</evidence>
<sequence>MSFLSQLSFGFGRKLPIVLQTEASECGLACLAMVAHYHGFRTDLATLRRLFLISIKGTTLNYLMAMAQSIGFTTRPVKLELEDLRDLRRPCILHWNFNHFVVLKEVGARHIVIHDPATGLRKLSFDEVSASFTGVALELWPNPGFKRVTFKQSIKLRDMMGHVTGLYRSLGQILLLALALEVFALVSPLYMQWVVDHAIVTADHDLLTTLAIGFGILMLMQQAITTVRAWVIMHMATNLNVQWRANIFAHLIRLPVDFFEKRHLGDVVSRFGAIDQIQHTLTSTFVEAILDGLLTVVTMVMMFVYSPQMAWIAIGAMALYALGRWLWFKPLRNATEEQIVHAAKQQTHFIETVRGVRAIKLFQRLDERRTSWLGLFVEQVNADLRTQKLHVLYRLINGVLFGLERVIIIWLGARLVIEGDFTVGALLAFIAYKDQFVSRVSGLIDRLVEMRMLQLQGERLADIALAEQEPVSTDSLSKLEVARLPASIQIRGLRYRYADAEPWVLDGVDLEVQTGESVAIVGPSGCGKSTLLNVMLGIRTANEGEVLIGGQPMSKLGLEHLRSMIGAVMQDDALFAGSIADNIAFFDQQLDYEWVEECARKASVYEEIMTMPMGFNTLIGDMGAAISGGQKQRILLARALYKRPRLLFLDEATSHLDVAREIMVNQEIQKLNMTRIIIAHRPETIASADRVITLQAGKVQAAMSAAQ</sequence>
<keyword evidence="5" id="KW-0067">ATP-binding</keyword>
<feature type="transmembrane region" description="Helical" evidence="8">
    <location>
        <begin position="391"/>
        <end position="413"/>
    </location>
</feature>
<evidence type="ECO:0000259" key="9">
    <source>
        <dbReference type="PROSITE" id="PS50893"/>
    </source>
</evidence>